<feature type="non-terminal residue" evidence="2">
    <location>
        <position position="1"/>
    </location>
</feature>
<reference evidence="2" key="1">
    <citation type="journal article" date="2014" name="Front. Microbiol.">
        <title>High frequency of phylogenetically diverse reductive dehalogenase-homologous genes in deep subseafloor sedimentary metagenomes.</title>
        <authorList>
            <person name="Kawai M."/>
            <person name="Futagami T."/>
            <person name="Toyoda A."/>
            <person name="Takaki Y."/>
            <person name="Nishi S."/>
            <person name="Hori S."/>
            <person name="Arai W."/>
            <person name="Tsubouchi T."/>
            <person name="Morono Y."/>
            <person name="Uchiyama I."/>
            <person name="Ito T."/>
            <person name="Fujiyama A."/>
            <person name="Inagaki F."/>
            <person name="Takami H."/>
        </authorList>
    </citation>
    <scope>NUCLEOTIDE SEQUENCE</scope>
    <source>
        <strain evidence="2">Expedition CK06-06</strain>
    </source>
</reference>
<dbReference type="InterPro" id="IPR003961">
    <property type="entry name" value="FN3_dom"/>
</dbReference>
<dbReference type="CDD" id="cd00063">
    <property type="entry name" value="FN3"/>
    <property type="match status" value="1"/>
</dbReference>
<dbReference type="InterPro" id="IPR013783">
    <property type="entry name" value="Ig-like_fold"/>
</dbReference>
<proteinExistence type="predicted"/>
<dbReference type="InterPro" id="IPR036116">
    <property type="entry name" value="FN3_sf"/>
</dbReference>
<name>X1QSG5_9ZZZZ</name>
<dbReference type="PROSITE" id="PS50853">
    <property type="entry name" value="FN3"/>
    <property type="match status" value="1"/>
</dbReference>
<gene>
    <name evidence="2" type="ORF">S12H4_06843</name>
</gene>
<dbReference type="SUPFAM" id="SSF49265">
    <property type="entry name" value="Fibronectin type III"/>
    <property type="match status" value="1"/>
</dbReference>
<accession>X1QSG5</accession>
<dbReference type="AlphaFoldDB" id="X1QSG5"/>
<dbReference type="Gene3D" id="2.60.40.10">
    <property type="entry name" value="Immunoglobulins"/>
    <property type="match status" value="1"/>
</dbReference>
<protein>
    <recommendedName>
        <fullName evidence="1">Fibronectin type-III domain-containing protein</fullName>
    </recommendedName>
</protein>
<dbReference type="EMBL" id="BARW01002461">
    <property type="protein sequence ID" value="GAI71472.1"/>
    <property type="molecule type" value="Genomic_DNA"/>
</dbReference>
<organism evidence="2">
    <name type="scientific">marine sediment metagenome</name>
    <dbReference type="NCBI Taxonomy" id="412755"/>
    <lineage>
        <taxon>unclassified sequences</taxon>
        <taxon>metagenomes</taxon>
        <taxon>ecological metagenomes</taxon>
    </lineage>
</organism>
<sequence>GFEWGLSTEYGTVTPIESKTTGETFSQVIGGLQPSTTYHFRAFATNSVGTGYGDDMSFTTALVISRAFALAREEL</sequence>
<evidence type="ECO:0000259" key="1">
    <source>
        <dbReference type="PROSITE" id="PS50853"/>
    </source>
</evidence>
<feature type="domain" description="Fibronectin type-III" evidence="1">
    <location>
        <begin position="1"/>
        <end position="63"/>
    </location>
</feature>
<evidence type="ECO:0000313" key="2">
    <source>
        <dbReference type="EMBL" id="GAI71472.1"/>
    </source>
</evidence>
<comment type="caution">
    <text evidence="2">The sequence shown here is derived from an EMBL/GenBank/DDBJ whole genome shotgun (WGS) entry which is preliminary data.</text>
</comment>